<comment type="caution">
    <text evidence="3">The sequence shown here is derived from an EMBL/GenBank/DDBJ whole genome shotgun (WGS) entry which is preliminary data.</text>
</comment>
<feature type="transmembrane region" description="Helical" evidence="1">
    <location>
        <begin position="6"/>
        <end position="27"/>
    </location>
</feature>
<dbReference type="GO" id="GO:0016301">
    <property type="term" value="F:kinase activity"/>
    <property type="evidence" value="ECO:0007669"/>
    <property type="project" value="UniProtKB-KW"/>
</dbReference>
<dbReference type="Gene3D" id="3.20.20.450">
    <property type="entry name" value="EAL domain"/>
    <property type="match status" value="1"/>
</dbReference>
<reference evidence="3 4" key="1">
    <citation type="journal article" date="2012" name="Proc. Natl. Acad. Sci. U.S.A.">
        <title>Genome and physiology of a model Epsilonproteobacterium responsible for sulfide detoxification in marine oxygen depletion zones.</title>
        <authorList>
            <person name="Grote J."/>
            <person name="Schott T."/>
            <person name="Bruckner C.G."/>
            <person name="Glockner F.O."/>
            <person name="Jost G."/>
            <person name="Teeling H."/>
            <person name="Labrenz M."/>
            <person name="Jurgens K."/>
        </authorList>
    </citation>
    <scope>NUCLEOTIDE SEQUENCE [LARGE SCALE GENOMIC DNA]</scope>
    <source>
        <strain evidence="3 4">GD1</strain>
    </source>
</reference>
<dbReference type="InterPro" id="IPR042461">
    <property type="entry name" value="LapD_MoxY_peri_C"/>
</dbReference>
<dbReference type="Pfam" id="PF16448">
    <property type="entry name" value="LapD_MoxY_N"/>
    <property type="match status" value="1"/>
</dbReference>
<dbReference type="eggNOG" id="COG2199">
    <property type="taxonomic scope" value="Bacteria"/>
</dbReference>
<dbReference type="Proteomes" id="UP000006431">
    <property type="component" value="Unassembled WGS sequence"/>
</dbReference>
<dbReference type="PANTHER" id="PTHR33121">
    <property type="entry name" value="CYCLIC DI-GMP PHOSPHODIESTERASE PDEF"/>
    <property type="match status" value="1"/>
</dbReference>
<keyword evidence="1" id="KW-0812">Transmembrane</keyword>
<dbReference type="AlphaFoldDB" id="B6BH41"/>
<keyword evidence="3" id="KW-0418">Kinase</keyword>
<evidence type="ECO:0000313" key="4">
    <source>
        <dbReference type="Proteomes" id="UP000006431"/>
    </source>
</evidence>
<dbReference type="Pfam" id="PF00563">
    <property type="entry name" value="EAL"/>
    <property type="match status" value="1"/>
</dbReference>
<feature type="domain" description="GGDEF" evidence="2">
    <location>
        <begin position="264"/>
        <end position="398"/>
    </location>
</feature>
<dbReference type="Pfam" id="PF00990">
    <property type="entry name" value="GGDEF"/>
    <property type="match status" value="1"/>
</dbReference>
<protein>
    <submittedName>
        <fullName evidence="3">Membrane protein containing Signal transduction histidine kinase/GGDEF domain</fullName>
    </submittedName>
</protein>
<proteinExistence type="predicted"/>
<keyword evidence="1" id="KW-0472">Membrane</keyword>
<dbReference type="PANTHER" id="PTHR33121:SF70">
    <property type="entry name" value="SIGNALING PROTEIN YKOW"/>
    <property type="match status" value="1"/>
</dbReference>
<dbReference type="GO" id="GO:0071111">
    <property type="term" value="F:cyclic-guanylate-specific phosphodiesterase activity"/>
    <property type="evidence" value="ECO:0007669"/>
    <property type="project" value="InterPro"/>
</dbReference>
<name>B6BH41_SULGG</name>
<dbReference type="InterPro" id="IPR001633">
    <property type="entry name" value="EAL_dom"/>
</dbReference>
<dbReference type="RefSeq" id="WP_008336297.1">
    <property type="nucleotide sequence ID" value="NZ_AFRZ01000001.1"/>
</dbReference>
<dbReference type="InterPro" id="IPR043128">
    <property type="entry name" value="Rev_trsase/Diguanyl_cyclase"/>
</dbReference>
<dbReference type="CDD" id="cd01949">
    <property type="entry name" value="GGDEF"/>
    <property type="match status" value="1"/>
</dbReference>
<dbReference type="OrthoDB" id="9777298at2"/>
<dbReference type="InterPro" id="IPR029787">
    <property type="entry name" value="Nucleotide_cyclase"/>
</dbReference>
<gene>
    <name evidence="3" type="ORF">SMGD1_1306</name>
</gene>
<dbReference type="PATRIC" id="fig|929558.5.peg.1297"/>
<accession>B6BH41</accession>
<dbReference type="PROSITE" id="PS50887">
    <property type="entry name" value="GGDEF"/>
    <property type="match status" value="1"/>
</dbReference>
<dbReference type="Gene3D" id="3.30.70.270">
    <property type="match status" value="1"/>
</dbReference>
<dbReference type="InterPro" id="IPR000160">
    <property type="entry name" value="GGDEF_dom"/>
</dbReference>
<dbReference type="InterPro" id="IPR035919">
    <property type="entry name" value="EAL_sf"/>
</dbReference>
<dbReference type="HOGENOM" id="CLU_000445_109_1_7"/>
<dbReference type="EMBL" id="AFRZ01000001">
    <property type="protein sequence ID" value="EHP29830.1"/>
    <property type="molecule type" value="Genomic_DNA"/>
</dbReference>
<dbReference type="NCBIfam" id="TIGR00254">
    <property type="entry name" value="GGDEF"/>
    <property type="match status" value="1"/>
</dbReference>
<keyword evidence="1" id="KW-1133">Transmembrane helix</keyword>
<keyword evidence="4" id="KW-1185">Reference proteome</keyword>
<dbReference type="SUPFAM" id="SSF55073">
    <property type="entry name" value="Nucleotide cyclase"/>
    <property type="match status" value="1"/>
</dbReference>
<keyword evidence="3" id="KW-0808">Transferase</keyword>
<feature type="transmembrane region" description="Helical" evidence="1">
    <location>
        <begin position="146"/>
        <end position="173"/>
    </location>
</feature>
<evidence type="ECO:0000256" key="1">
    <source>
        <dbReference type="SAM" id="Phobius"/>
    </source>
</evidence>
<dbReference type="STRING" id="929558.SMGD1_1306"/>
<organism evidence="3 4">
    <name type="scientific">Sulfurimonas gotlandica (strain DSM 19862 / JCM 16533 / GD1)</name>
    <dbReference type="NCBI Taxonomy" id="929558"/>
    <lineage>
        <taxon>Bacteria</taxon>
        <taxon>Pseudomonadati</taxon>
        <taxon>Campylobacterota</taxon>
        <taxon>Epsilonproteobacteria</taxon>
        <taxon>Campylobacterales</taxon>
        <taxon>Sulfurimonadaceae</taxon>
        <taxon>Sulfurimonas</taxon>
    </lineage>
</organism>
<evidence type="ECO:0000313" key="3">
    <source>
        <dbReference type="EMBL" id="EHP29830.1"/>
    </source>
</evidence>
<evidence type="ECO:0000259" key="2">
    <source>
        <dbReference type="PROSITE" id="PS50887"/>
    </source>
</evidence>
<dbReference type="InterPro" id="IPR050706">
    <property type="entry name" value="Cyclic-di-GMP_PDE-like"/>
</dbReference>
<dbReference type="Gene3D" id="6.20.270.20">
    <property type="entry name" value="LapD/MoxY periplasmic domain"/>
    <property type="match status" value="1"/>
</dbReference>
<dbReference type="InterPro" id="IPR032244">
    <property type="entry name" value="LapD_MoxY_N"/>
</dbReference>
<dbReference type="Gene3D" id="3.30.110.200">
    <property type="match status" value="1"/>
</dbReference>
<dbReference type="SMART" id="SM00267">
    <property type="entry name" value="GGDEF"/>
    <property type="match status" value="1"/>
</dbReference>
<dbReference type="SUPFAM" id="SSF141868">
    <property type="entry name" value="EAL domain-like"/>
    <property type="match status" value="1"/>
</dbReference>
<sequence>MTLFKQIALMLSTFLIIILTTVLVLNFKSANESVRDRLYTDAKNTASSLSLSLGTSQGDISIMTTMINASFDSGYYRYITLVDIENNLIYNREVEQKIIDVPQWFIDALSITAPVASANVSAGWSQVGVLNVQSDAGYAYKQLYTILINLLISFGIIAVIGLAILNLLLVIILKPLKEVQKQAEAVTRNEFIIQDNIPYTKEFKDVVLGMNNMVSKVKAMFDKGNEELKRQKELEYIDKATKLRNRKYLIDKLPEYLKIDATSKGGINMMIALSGIIEANEKIGHQQVDKFFLAIANIFDAHASNYDNSIVARMNGTEFSILLPDCSDKEGINLAKGIYSSCKKIAKGFNLDSSETFISLGLYSYNYKENIGQLLSHSDNALAQAKFSEDNIYLAKAEDTVEVMGKEAWRKIINDAIEKNSFNFVSWTAVDAKMRKIAHNVLSLTLKVDKDTTYYYGQFMAPANQAGLSFKIYENVLNMMFKTPDMRLKGSACSLRLPYDYLTLEGTYENMSNIFSIYASDLPFKLIIEMPDKLVRQNSVLIKKYKALFEKYNIDMGVFEFIGESVDYQYLQDLRPVYIKGETDYFLSQSDQALSALRLITDTVGISLIAAGVMDMETLNKLHEKDIHIIQGRATEMIELV</sequence>
<accession>H1FRU4</accession>